<evidence type="ECO:0000313" key="3">
    <source>
        <dbReference type="EMBL" id="MPL57950.1"/>
    </source>
</evidence>
<dbReference type="AlphaFoldDB" id="A0A644STD8"/>
<dbReference type="CDD" id="cd00093">
    <property type="entry name" value="HTH_XRE"/>
    <property type="match status" value="1"/>
</dbReference>
<dbReference type="GO" id="GO:0003677">
    <property type="term" value="F:DNA binding"/>
    <property type="evidence" value="ECO:0007669"/>
    <property type="project" value="UniProtKB-KW"/>
</dbReference>
<comment type="caution">
    <text evidence="3">The sequence shown here is derived from an EMBL/GenBank/DDBJ whole genome shotgun (WGS) entry which is preliminary data.</text>
</comment>
<dbReference type="GO" id="GO:0003700">
    <property type="term" value="F:DNA-binding transcription factor activity"/>
    <property type="evidence" value="ECO:0007669"/>
    <property type="project" value="TreeGrafter"/>
</dbReference>
<proteinExistence type="predicted"/>
<dbReference type="GO" id="GO:0005829">
    <property type="term" value="C:cytosol"/>
    <property type="evidence" value="ECO:0007669"/>
    <property type="project" value="TreeGrafter"/>
</dbReference>
<keyword evidence="1" id="KW-0238">DNA-binding</keyword>
<dbReference type="Pfam" id="PF01381">
    <property type="entry name" value="HTH_3"/>
    <property type="match status" value="1"/>
</dbReference>
<dbReference type="Pfam" id="PF00717">
    <property type="entry name" value="Peptidase_S24"/>
    <property type="match status" value="1"/>
</dbReference>
<feature type="domain" description="HTH cro/C1-type" evidence="2">
    <location>
        <begin position="16"/>
        <end position="71"/>
    </location>
</feature>
<dbReference type="Gene3D" id="2.10.109.10">
    <property type="entry name" value="Umud Fragment, subunit A"/>
    <property type="match status" value="1"/>
</dbReference>
<dbReference type="InterPro" id="IPR001387">
    <property type="entry name" value="Cro/C1-type_HTH"/>
</dbReference>
<sequence>MHNVYIITMMSIGEKIREFRKARGWTPEYLGSRSGLSGQYIRKLEKGERQSITLTTASKLSSAFGIEPSKLISESEATLPRQIEDILTEIRSVFQRLETVEVCVHGCMPERRPRNELKYKSLLIPRGLVENLKNIYALQVDDNHLEHFGIYPGEMVVIQAGQAIKDGNLYACQIDQGIYGYHLYTTDNGLRLSDGNGTNRNLPLTEIKVLGKILLSYKCKVI</sequence>
<dbReference type="Gene3D" id="1.10.260.40">
    <property type="entry name" value="lambda repressor-like DNA-binding domains"/>
    <property type="match status" value="1"/>
</dbReference>
<dbReference type="SUPFAM" id="SSF51306">
    <property type="entry name" value="LexA/Signal peptidase"/>
    <property type="match status" value="1"/>
</dbReference>
<dbReference type="InterPro" id="IPR015927">
    <property type="entry name" value="Peptidase_S24_S26A/B/C"/>
</dbReference>
<dbReference type="EMBL" id="VSSQ01000005">
    <property type="protein sequence ID" value="MPL57950.1"/>
    <property type="molecule type" value="Genomic_DNA"/>
</dbReference>
<dbReference type="PANTHER" id="PTHR46797:SF1">
    <property type="entry name" value="METHYLPHOSPHONATE SYNTHASE"/>
    <property type="match status" value="1"/>
</dbReference>
<dbReference type="SUPFAM" id="SSF47413">
    <property type="entry name" value="lambda repressor-like DNA-binding domains"/>
    <property type="match status" value="1"/>
</dbReference>
<accession>A0A644STD8</accession>
<organism evidence="3">
    <name type="scientific">bioreactor metagenome</name>
    <dbReference type="NCBI Taxonomy" id="1076179"/>
    <lineage>
        <taxon>unclassified sequences</taxon>
        <taxon>metagenomes</taxon>
        <taxon>ecological metagenomes</taxon>
    </lineage>
</organism>
<dbReference type="InterPro" id="IPR010982">
    <property type="entry name" value="Lambda_DNA-bd_dom_sf"/>
</dbReference>
<dbReference type="PROSITE" id="PS50943">
    <property type="entry name" value="HTH_CROC1"/>
    <property type="match status" value="1"/>
</dbReference>
<gene>
    <name evidence="3" type="ORF">SDC9_03474</name>
</gene>
<dbReference type="InterPro" id="IPR036286">
    <property type="entry name" value="LexA/Signal_pep-like_sf"/>
</dbReference>
<evidence type="ECO:0000259" key="2">
    <source>
        <dbReference type="PROSITE" id="PS50943"/>
    </source>
</evidence>
<name>A0A644STD8_9ZZZZ</name>
<dbReference type="PANTHER" id="PTHR46797">
    <property type="entry name" value="HTH-TYPE TRANSCRIPTIONAL REGULATOR"/>
    <property type="match status" value="1"/>
</dbReference>
<dbReference type="SMART" id="SM00530">
    <property type="entry name" value="HTH_XRE"/>
    <property type="match status" value="1"/>
</dbReference>
<evidence type="ECO:0000256" key="1">
    <source>
        <dbReference type="ARBA" id="ARBA00023125"/>
    </source>
</evidence>
<reference evidence="3" key="1">
    <citation type="submission" date="2019-08" db="EMBL/GenBank/DDBJ databases">
        <authorList>
            <person name="Kucharzyk K."/>
            <person name="Murdoch R.W."/>
            <person name="Higgins S."/>
            <person name="Loffler F."/>
        </authorList>
    </citation>
    <scope>NUCLEOTIDE SEQUENCE</scope>
</reference>
<protein>
    <recommendedName>
        <fullName evidence="2">HTH cro/C1-type domain-containing protein</fullName>
    </recommendedName>
</protein>
<dbReference type="InterPro" id="IPR050807">
    <property type="entry name" value="TransReg_Diox_bact_type"/>
</dbReference>